<comment type="caution">
    <text evidence="2">The sequence shown here is derived from an EMBL/GenBank/DDBJ whole genome shotgun (WGS) entry which is preliminary data.</text>
</comment>
<dbReference type="STRING" id="1844972.A7K91_04270"/>
<dbReference type="SMART" id="SM00914">
    <property type="entry name" value="IDEAL"/>
    <property type="match status" value="1"/>
</dbReference>
<organism evidence="2 3">
    <name type="scientific">Paenibacillus oryzae</name>
    <dbReference type="NCBI Taxonomy" id="1844972"/>
    <lineage>
        <taxon>Bacteria</taxon>
        <taxon>Bacillati</taxon>
        <taxon>Bacillota</taxon>
        <taxon>Bacilli</taxon>
        <taxon>Bacillales</taxon>
        <taxon>Paenibacillaceae</taxon>
        <taxon>Paenibacillus</taxon>
    </lineage>
</organism>
<evidence type="ECO:0000259" key="1">
    <source>
        <dbReference type="SMART" id="SM00914"/>
    </source>
</evidence>
<dbReference type="OrthoDB" id="2155814at2"/>
<evidence type="ECO:0000313" key="2">
    <source>
        <dbReference type="EMBL" id="OBR64807.1"/>
    </source>
</evidence>
<dbReference type="InterPro" id="IPR027393">
    <property type="entry name" value="Virus_scaffolding_prot_C"/>
</dbReference>
<keyword evidence="3" id="KW-1185">Reference proteome</keyword>
<reference evidence="2 3" key="1">
    <citation type="submission" date="2016-05" db="EMBL/GenBank/DDBJ databases">
        <title>Paenibacillus oryzae. sp. nov., isolated from the rice root.</title>
        <authorList>
            <person name="Zhang J."/>
            <person name="Zhang X."/>
        </authorList>
    </citation>
    <scope>NUCLEOTIDE SEQUENCE [LARGE SCALE GENOMIC DNA]</scope>
    <source>
        <strain evidence="2 3">1DrF-4</strain>
    </source>
</reference>
<protein>
    <recommendedName>
        <fullName evidence="1">IDEAL domain-containing protein</fullName>
    </recommendedName>
</protein>
<name>A0A1A5YGU5_9BACL</name>
<gene>
    <name evidence="2" type="ORF">A7K91_04270</name>
</gene>
<dbReference type="AlphaFoldDB" id="A0A1A5YGU5"/>
<dbReference type="Pfam" id="PF08858">
    <property type="entry name" value="IDEAL"/>
    <property type="match status" value="1"/>
</dbReference>
<dbReference type="Proteomes" id="UP000092024">
    <property type="component" value="Unassembled WGS sequence"/>
</dbReference>
<dbReference type="InterPro" id="IPR014957">
    <property type="entry name" value="IDEAL_dom"/>
</dbReference>
<sequence>MDKMKMTYEAMLGLAAEMVLDDAVLRFQTNRLQHAIDNALSAGDEDTFHLLVRQLNELQT</sequence>
<dbReference type="Gene3D" id="4.10.810.10">
    <property type="entry name" value="Virus Scaffolding Protein, Chain A"/>
    <property type="match status" value="1"/>
</dbReference>
<proteinExistence type="predicted"/>
<feature type="domain" description="IDEAL" evidence="1">
    <location>
        <begin position="19"/>
        <end position="55"/>
    </location>
</feature>
<dbReference type="RefSeq" id="WP_068683864.1">
    <property type="nucleotide sequence ID" value="NZ_LYPA01000064.1"/>
</dbReference>
<dbReference type="EMBL" id="LYPA01000064">
    <property type="protein sequence ID" value="OBR64807.1"/>
    <property type="molecule type" value="Genomic_DNA"/>
</dbReference>
<accession>A0A1A5YGU5</accession>
<evidence type="ECO:0000313" key="3">
    <source>
        <dbReference type="Proteomes" id="UP000092024"/>
    </source>
</evidence>